<gene>
    <name evidence="2" type="ORF">RF55_7350</name>
</gene>
<dbReference type="PANTHER" id="PTHR46704">
    <property type="entry name" value="CXC DOMAIN-CONTAINING PROTEIN-RELATED"/>
    <property type="match status" value="1"/>
</dbReference>
<dbReference type="OrthoDB" id="7697417at2759"/>
<proteinExistence type="predicted"/>
<keyword evidence="3" id="KW-1185">Reference proteome</keyword>
<reference evidence="2 3" key="1">
    <citation type="submission" date="2015-04" db="EMBL/GenBank/DDBJ databases">
        <title>Lasius niger genome sequencing.</title>
        <authorList>
            <person name="Konorov E.A."/>
            <person name="Nikitin M.A."/>
            <person name="Kirill M.V."/>
            <person name="Chang P."/>
        </authorList>
    </citation>
    <scope>NUCLEOTIDE SEQUENCE [LARGE SCALE GENOMIC DNA]</scope>
    <source>
        <tissue evidence="2">Whole</tissue>
    </source>
</reference>
<accession>A0A0J7KQW9</accession>
<feature type="compositionally biased region" description="Acidic residues" evidence="1">
    <location>
        <begin position="732"/>
        <end position="758"/>
    </location>
</feature>
<organism evidence="2 3">
    <name type="scientific">Lasius niger</name>
    <name type="common">Black garden ant</name>
    <dbReference type="NCBI Taxonomy" id="67767"/>
    <lineage>
        <taxon>Eukaryota</taxon>
        <taxon>Metazoa</taxon>
        <taxon>Ecdysozoa</taxon>
        <taxon>Arthropoda</taxon>
        <taxon>Hexapoda</taxon>
        <taxon>Insecta</taxon>
        <taxon>Pterygota</taxon>
        <taxon>Neoptera</taxon>
        <taxon>Endopterygota</taxon>
        <taxon>Hymenoptera</taxon>
        <taxon>Apocrita</taxon>
        <taxon>Aculeata</taxon>
        <taxon>Formicoidea</taxon>
        <taxon>Formicidae</taxon>
        <taxon>Formicinae</taxon>
        <taxon>Lasius</taxon>
        <taxon>Lasius</taxon>
    </lineage>
</organism>
<evidence type="ECO:0000313" key="3">
    <source>
        <dbReference type="Proteomes" id="UP000036403"/>
    </source>
</evidence>
<dbReference type="STRING" id="67767.A0A0J7KQW9"/>
<protein>
    <submittedName>
        <fullName evidence="2">Uncharacterized protein</fullName>
    </submittedName>
</protein>
<dbReference type="EMBL" id="LBMM01004268">
    <property type="protein sequence ID" value="KMQ92634.1"/>
    <property type="molecule type" value="Genomic_DNA"/>
</dbReference>
<evidence type="ECO:0000313" key="2">
    <source>
        <dbReference type="EMBL" id="KMQ92634.1"/>
    </source>
</evidence>
<dbReference type="AlphaFoldDB" id="A0A0J7KQW9"/>
<sequence length="769" mass="87945">MKNIFSGEIGVQEEETGDISQPQLGDDPQEESSSQVEACASGTQEVTQEEDVQVNICVFCTYERKRHQGRFQNLFICQKDGTIEKIKSNAILLNDTDLFQRIESLLSQKRFIYYHSNCKKAYKSKCESHRAALREKTDWHKKRDMHSIAYNEVCSFINKNVIDKKRCYFYNFLEKMYTDCLTQEYERIGIFSGVLPSCHLEDKLLNTFNQKIAIITMNKQKLVKPYAGVLLQDNDLIKLEKEDIVARAALILREEIRTMESNKLPNQLTANDLIKGECSVPNMLTEFYSTLLGSTSYRRKRSSQCHRIANSFAQDVIYAVSNGRIKPSKHISLGMALKGLTNSKKIVNIINKYGHCCSYTVLEELETEATFSSSSRSDICPEDILRSSNLCTSVAFNNFDRFVDTTSGKGTLHDTVGIIFQHLNGNAAHIIECTQDNENYDEASASEDNEHQLRGTRQGRYFHITGPEQVRPSNFSAELKNINFKDALVHFLVDSWAVNEMAPFIGNKTVYVNYDSCYKYEVINGEIVRTVDEDLSCPEHEEADTKIIYHVCQIVHEANVLIRCSDTDILVIMLGNMQFVKAGVKIWMDVGVGNTQRHINITELHKNLGDNLCTSLPVFHALTGCDFNPAFFRKGKKRPFNLLQGSDKFIQALIDVGNFPNCESSVFDILEEFVCKIYGSKEINKINEARLEIFTMAYKFHENEELSRINTKNFDASILPPYNTTETPTTESEQEDDDDDDETHVSDDDDDDEDDDYDQMMKRKIYTYI</sequence>
<dbReference type="Proteomes" id="UP000036403">
    <property type="component" value="Unassembled WGS sequence"/>
</dbReference>
<feature type="region of interest" description="Disordered" evidence="1">
    <location>
        <begin position="717"/>
        <end position="759"/>
    </location>
</feature>
<dbReference type="PaxDb" id="67767-A0A0J7KQW9"/>
<dbReference type="PANTHER" id="PTHR46704:SF9">
    <property type="entry name" value="BHLH DOMAIN-CONTAINING PROTEIN"/>
    <property type="match status" value="1"/>
</dbReference>
<comment type="caution">
    <text evidence="2">The sequence shown here is derived from an EMBL/GenBank/DDBJ whole genome shotgun (WGS) entry which is preliminary data.</text>
</comment>
<name>A0A0J7KQW9_LASNI</name>
<evidence type="ECO:0000256" key="1">
    <source>
        <dbReference type="SAM" id="MobiDB-lite"/>
    </source>
</evidence>
<feature type="region of interest" description="Disordered" evidence="1">
    <location>
        <begin position="1"/>
        <end position="35"/>
    </location>
</feature>